<name>A0A812VJV6_SYMPI</name>
<feature type="non-terminal residue" evidence="3">
    <location>
        <position position="444"/>
    </location>
</feature>
<dbReference type="OrthoDB" id="438410at2759"/>
<organism evidence="3 4">
    <name type="scientific">Symbiodinium pilosum</name>
    <name type="common">Dinoflagellate</name>
    <dbReference type="NCBI Taxonomy" id="2952"/>
    <lineage>
        <taxon>Eukaryota</taxon>
        <taxon>Sar</taxon>
        <taxon>Alveolata</taxon>
        <taxon>Dinophyceae</taxon>
        <taxon>Suessiales</taxon>
        <taxon>Symbiodiniaceae</taxon>
        <taxon>Symbiodinium</taxon>
    </lineage>
</organism>
<feature type="region of interest" description="Disordered" evidence="1">
    <location>
        <begin position="135"/>
        <end position="444"/>
    </location>
</feature>
<accession>A0A812VJV6</accession>
<keyword evidence="4" id="KW-1185">Reference proteome</keyword>
<protein>
    <recommendedName>
        <fullName evidence="2">PDZ domain-containing protein</fullName>
    </recommendedName>
</protein>
<dbReference type="AlphaFoldDB" id="A0A812VJV6"/>
<dbReference type="InterPro" id="IPR001478">
    <property type="entry name" value="PDZ"/>
</dbReference>
<dbReference type="Gene3D" id="2.30.42.10">
    <property type="match status" value="1"/>
</dbReference>
<dbReference type="SUPFAM" id="SSF50156">
    <property type="entry name" value="PDZ domain-like"/>
    <property type="match status" value="1"/>
</dbReference>
<feature type="compositionally biased region" description="Polar residues" evidence="1">
    <location>
        <begin position="226"/>
        <end position="240"/>
    </location>
</feature>
<gene>
    <name evidence="3" type="ORF">SPIL2461_LOCUS16372</name>
</gene>
<feature type="compositionally biased region" description="Acidic residues" evidence="1">
    <location>
        <begin position="243"/>
        <end position="261"/>
    </location>
</feature>
<feature type="non-terminal residue" evidence="3">
    <location>
        <position position="1"/>
    </location>
</feature>
<evidence type="ECO:0000313" key="4">
    <source>
        <dbReference type="Proteomes" id="UP000649617"/>
    </source>
</evidence>
<sequence length="444" mass="47982">PQSQTTSKQTISKFSERRSSTRVQKCWFPVRVCWDTDKLGLRFGPLEEQEGGLPVRNILKASWAHGVRLKPGDWLISINGDAVAKMREDVCFELLQRHRPLRLLFARKCLKSATPKLKRPNKIAVKLDEAILYSKQHPPPEPISEQPEHEEEANAEEAAAEEVRQNAAASSSSAASADEASSIPAPTAAQPNVETTAQPTGGDASPQQAAAGEDAESHGIAEASPVATSTQDHLGSTVFSDQYGDDEWDDFEPEDSFEEVETQPAADVTAEVRDFPGAGEAEPEELMPGREETDLEEPDAGTLKLSPEAVPAGTAEAEVEDSNQVTLKLPLDPDADPENSGAPDSPEANSARESQAQLTVRSSAFSEKYDGDWDDEFEGEEEAEEATEQHVTFDPEVETAGIDGVEASGKAPRQGTGFVRMTDLPDDDEDDESEAAAKNVTFSP</sequence>
<dbReference type="SMART" id="SM00228">
    <property type="entry name" value="PDZ"/>
    <property type="match status" value="1"/>
</dbReference>
<evidence type="ECO:0000256" key="1">
    <source>
        <dbReference type="SAM" id="MobiDB-lite"/>
    </source>
</evidence>
<feature type="compositionally biased region" description="Polar residues" evidence="1">
    <location>
        <begin position="189"/>
        <end position="199"/>
    </location>
</feature>
<reference evidence="3" key="1">
    <citation type="submission" date="2021-02" db="EMBL/GenBank/DDBJ databases">
        <authorList>
            <person name="Dougan E. K."/>
            <person name="Rhodes N."/>
            <person name="Thang M."/>
            <person name="Chan C."/>
        </authorList>
    </citation>
    <scope>NUCLEOTIDE SEQUENCE</scope>
</reference>
<dbReference type="Proteomes" id="UP000649617">
    <property type="component" value="Unassembled WGS sequence"/>
</dbReference>
<proteinExistence type="predicted"/>
<feature type="compositionally biased region" description="Low complexity" evidence="1">
    <location>
        <begin position="165"/>
        <end position="182"/>
    </location>
</feature>
<feature type="domain" description="PDZ" evidence="2">
    <location>
        <begin position="37"/>
        <end position="109"/>
    </location>
</feature>
<feature type="compositionally biased region" description="Acidic residues" evidence="1">
    <location>
        <begin position="424"/>
        <end position="434"/>
    </location>
</feature>
<dbReference type="InterPro" id="IPR036034">
    <property type="entry name" value="PDZ_sf"/>
</dbReference>
<feature type="compositionally biased region" description="Acidic residues" evidence="1">
    <location>
        <begin position="148"/>
        <end position="160"/>
    </location>
</feature>
<comment type="caution">
    <text evidence="3">The sequence shown here is derived from an EMBL/GenBank/DDBJ whole genome shotgun (WGS) entry which is preliminary data.</text>
</comment>
<dbReference type="EMBL" id="CAJNIZ010042564">
    <property type="protein sequence ID" value="CAE7625557.1"/>
    <property type="molecule type" value="Genomic_DNA"/>
</dbReference>
<feature type="compositionally biased region" description="Polar residues" evidence="1">
    <location>
        <begin position="347"/>
        <end position="365"/>
    </location>
</feature>
<evidence type="ECO:0000259" key="2">
    <source>
        <dbReference type="SMART" id="SM00228"/>
    </source>
</evidence>
<evidence type="ECO:0000313" key="3">
    <source>
        <dbReference type="EMBL" id="CAE7625557.1"/>
    </source>
</evidence>
<feature type="compositionally biased region" description="Acidic residues" evidence="1">
    <location>
        <begin position="372"/>
        <end position="386"/>
    </location>
</feature>